<gene>
    <name evidence="1" type="ORF">CRT38_05032</name>
</gene>
<dbReference type="Proteomes" id="UP000053165">
    <property type="component" value="Unassembled WGS sequence"/>
</dbReference>
<proteinExistence type="predicted"/>
<evidence type="ECO:0000313" key="2">
    <source>
        <dbReference type="Proteomes" id="UP000053165"/>
    </source>
</evidence>
<dbReference type="PATRIC" id="fig|1269275.4.peg.1245"/>
<accession>S6G8G5</accession>
<organism evidence="1 2">
    <name type="scientific">Anaplasma phagocytophilum str. CRT38</name>
    <dbReference type="NCBI Taxonomy" id="1269275"/>
    <lineage>
        <taxon>Bacteria</taxon>
        <taxon>Pseudomonadati</taxon>
        <taxon>Pseudomonadota</taxon>
        <taxon>Alphaproteobacteria</taxon>
        <taxon>Rickettsiales</taxon>
        <taxon>Anaplasmataceae</taxon>
        <taxon>Anaplasma</taxon>
        <taxon>phagocytophilum group</taxon>
    </lineage>
</organism>
<dbReference type="EMBL" id="APHI01000002">
    <property type="protein sequence ID" value="EOA62600.1"/>
    <property type="molecule type" value="Genomic_DNA"/>
</dbReference>
<sequence length="75" mass="8082">MYAAGGLVLRMRGLAVYVYNASQSSYTILHNVADASRLLCCGAVLSRIVQVILMLENGVSGMQYMRGFACAAYVV</sequence>
<evidence type="ECO:0000313" key="1">
    <source>
        <dbReference type="EMBL" id="EOA62600.1"/>
    </source>
</evidence>
<reference evidence="1 2" key="1">
    <citation type="submission" date="2013-03" db="EMBL/GenBank/DDBJ databases">
        <title>Genome sequence of Anaplasma phagocytophilum strain CRT38.</title>
        <authorList>
            <person name="Felsheim R.F."/>
            <person name="Kurtti T.J."/>
            <person name="Munderloh U.G."/>
        </authorList>
    </citation>
    <scope>NUCLEOTIDE SEQUENCE [LARGE SCALE GENOMIC DNA]</scope>
    <source>
        <strain evidence="1 2">CRT38</strain>
    </source>
</reference>
<name>S6G8G5_ANAPH</name>
<dbReference type="AlphaFoldDB" id="S6G8G5"/>
<protein>
    <submittedName>
        <fullName evidence="1">Uncharacterized protein</fullName>
    </submittedName>
</protein>
<comment type="caution">
    <text evidence="1">The sequence shown here is derived from an EMBL/GenBank/DDBJ whole genome shotgun (WGS) entry which is preliminary data.</text>
</comment>